<dbReference type="PANTHER" id="PTHR24171">
    <property type="entry name" value="ANKYRIN REPEAT DOMAIN-CONTAINING PROTEIN 39-RELATED"/>
    <property type="match status" value="1"/>
</dbReference>
<dbReference type="Pfam" id="PF12796">
    <property type="entry name" value="Ank_2"/>
    <property type="match status" value="1"/>
</dbReference>
<feature type="repeat" description="ANK" evidence="3">
    <location>
        <begin position="37"/>
        <end position="69"/>
    </location>
</feature>
<dbReference type="Proteomes" id="UP000481153">
    <property type="component" value="Unassembled WGS sequence"/>
</dbReference>
<evidence type="ECO:0000313" key="4">
    <source>
        <dbReference type="EMBL" id="KAF0729417.1"/>
    </source>
</evidence>
<feature type="repeat" description="ANK" evidence="3">
    <location>
        <begin position="70"/>
        <end position="102"/>
    </location>
</feature>
<name>A0A6G0WPT8_9STRA</name>
<sequence>MNGIDVDFTEAISNGEMEIVVNMVETGLVDVNVPDRDGDLPLLVAAKKNQIAIVEYLLQMGALVDSVDENGWTALQEAALCGAEDIVRTLLKWGADKSIRNREGQHALDIAVQFGHGPVVFVLCEGHDPTIGFF</sequence>
<evidence type="ECO:0000256" key="1">
    <source>
        <dbReference type="ARBA" id="ARBA00022737"/>
    </source>
</evidence>
<keyword evidence="5" id="KW-1185">Reference proteome</keyword>
<dbReference type="InterPro" id="IPR036770">
    <property type="entry name" value="Ankyrin_rpt-contain_sf"/>
</dbReference>
<keyword evidence="1" id="KW-0677">Repeat</keyword>
<dbReference type="SUPFAM" id="SSF48403">
    <property type="entry name" value="Ankyrin repeat"/>
    <property type="match status" value="1"/>
</dbReference>
<dbReference type="PANTHER" id="PTHR24171:SF9">
    <property type="entry name" value="ANKYRIN REPEAT DOMAIN-CONTAINING PROTEIN 39"/>
    <property type="match status" value="1"/>
</dbReference>
<dbReference type="SMART" id="SM00248">
    <property type="entry name" value="ANK"/>
    <property type="match status" value="4"/>
</dbReference>
<evidence type="ECO:0000256" key="2">
    <source>
        <dbReference type="ARBA" id="ARBA00023043"/>
    </source>
</evidence>
<dbReference type="AlphaFoldDB" id="A0A6G0WPT8"/>
<dbReference type="VEuPathDB" id="FungiDB:AeMF1_018333"/>
<organism evidence="4 5">
    <name type="scientific">Aphanomyces euteiches</name>
    <dbReference type="NCBI Taxonomy" id="100861"/>
    <lineage>
        <taxon>Eukaryota</taxon>
        <taxon>Sar</taxon>
        <taxon>Stramenopiles</taxon>
        <taxon>Oomycota</taxon>
        <taxon>Saprolegniomycetes</taxon>
        <taxon>Saprolegniales</taxon>
        <taxon>Verrucalvaceae</taxon>
        <taxon>Aphanomyces</taxon>
    </lineage>
</organism>
<proteinExistence type="predicted"/>
<dbReference type="PROSITE" id="PS50297">
    <property type="entry name" value="ANK_REP_REGION"/>
    <property type="match status" value="2"/>
</dbReference>
<dbReference type="InterPro" id="IPR002110">
    <property type="entry name" value="Ankyrin_rpt"/>
</dbReference>
<dbReference type="EMBL" id="VJMJ01000164">
    <property type="protein sequence ID" value="KAF0729417.1"/>
    <property type="molecule type" value="Genomic_DNA"/>
</dbReference>
<dbReference type="Gene3D" id="1.25.40.20">
    <property type="entry name" value="Ankyrin repeat-containing domain"/>
    <property type="match status" value="2"/>
</dbReference>
<evidence type="ECO:0000256" key="3">
    <source>
        <dbReference type="PROSITE-ProRule" id="PRU00023"/>
    </source>
</evidence>
<dbReference type="PROSITE" id="PS50088">
    <property type="entry name" value="ANK_REPEAT"/>
    <property type="match status" value="2"/>
</dbReference>
<gene>
    <name evidence="4" type="ORF">Ae201684_012918</name>
</gene>
<protein>
    <submittedName>
        <fullName evidence="4">Uncharacterized protein</fullName>
    </submittedName>
</protein>
<keyword evidence="2 3" id="KW-0040">ANK repeat</keyword>
<accession>A0A6G0WPT8</accession>
<reference evidence="4 5" key="1">
    <citation type="submission" date="2019-07" db="EMBL/GenBank/DDBJ databases">
        <title>Genomics analysis of Aphanomyces spp. identifies a new class of oomycete effector associated with host adaptation.</title>
        <authorList>
            <person name="Gaulin E."/>
        </authorList>
    </citation>
    <scope>NUCLEOTIDE SEQUENCE [LARGE SCALE GENOMIC DNA]</scope>
    <source>
        <strain evidence="4 5">ATCC 201684</strain>
    </source>
</reference>
<comment type="caution">
    <text evidence="4">The sequence shown here is derived from an EMBL/GenBank/DDBJ whole genome shotgun (WGS) entry which is preliminary data.</text>
</comment>
<evidence type="ECO:0000313" key="5">
    <source>
        <dbReference type="Proteomes" id="UP000481153"/>
    </source>
</evidence>